<feature type="domain" description="SCP" evidence="2">
    <location>
        <begin position="60"/>
        <end position="228"/>
    </location>
</feature>
<dbReference type="SMART" id="SM00198">
    <property type="entry name" value="SCP"/>
    <property type="match status" value="1"/>
</dbReference>
<name>A0A7R9J2K1_TIMCA</name>
<dbReference type="AlphaFoldDB" id="A0A7R9J2K1"/>
<dbReference type="InterPro" id="IPR035940">
    <property type="entry name" value="CAP_sf"/>
</dbReference>
<feature type="signal peptide" evidence="1">
    <location>
        <begin position="1"/>
        <end position="23"/>
    </location>
</feature>
<organism evidence="3">
    <name type="scientific">Timema californicum</name>
    <name type="common">California timema</name>
    <name type="synonym">Walking stick</name>
    <dbReference type="NCBI Taxonomy" id="61474"/>
    <lineage>
        <taxon>Eukaryota</taxon>
        <taxon>Metazoa</taxon>
        <taxon>Ecdysozoa</taxon>
        <taxon>Arthropoda</taxon>
        <taxon>Hexapoda</taxon>
        <taxon>Insecta</taxon>
        <taxon>Pterygota</taxon>
        <taxon>Neoptera</taxon>
        <taxon>Polyneoptera</taxon>
        <taxon>Phasmatodea</taxon>
        <taxon>Timematodea</taxon>
        <taxon>Timematoidea</taxon>
        <taxon>Timematidae</taxon>
        <taxon>Timema</taxon>
    </lineage>
</organism>
<dbReference type="PROSITE" id="PS01010">
    <property type="entry name" value="CRISP_2"/>
    <property type="match status" value="2"/>
</dbReference>
<dbReference type="GO" id="GO:0005576">
    <property type="term" value="C:extracellular region"/>
    <property type="evidence" value="ECO:0007669"/>
    <property type="project" value="UniProtKB-SubCell"/>
</dbReference>
<dbReference type="PROSITE" id="PS01009">
    <property type="entry name" value="CRISP_1"/>
    <property type="match status" value="2"/>
</dbReference>
<accession>A0A7R9J2K1</accession>
<dbReference type="CDD" id="cd05380">
    <property type="entry name" value="CAP_euk"/>
    <property type="match status" value="1"/>
</dbReference>
<reference evidence="3" key="1">
    <citation type="submission" date="2020-11" db="EMBL/GenBank/DDBJ databases">
        <authorList>
            <person name="Tran Van P."/>
        </authorList>
    </citation>
    <scope>NUCLEOTIDE SEQUENCE</scope>
</reference>
<dbReference type="InterPro" id="IPR001283">
    <property type="entry name" value="CRISP-related"/>
</dbReference>
<dbReference type="EMBL" id="OE180582">
    <property type="protein sequence ID" value="CAD7571579.1"/>
    <property type="molecule type" value="Genomic_DNA"/>
</dbReference>
<dbReference type="InterPro" id="IPR018244">
    <property type="entry name" value="Allrgn_V5/Tpx1_CS"/>
</dbReference>
<gene>
    <name evidence="3" type="ORF">TCMB3V08_LOCUS4249</name>
</gene>
<dbReference type="PRINTS" id="PR00837">
    <property type="entry name" value="V5TPXLIKE"/>
</dbReference>
<dbReference type="Pfam" id="PF00188">
    <property type="entry name" value="CAP"/>
    <property type="match status" value="2"/>
</dbReference>
<keyword evidence="1" id="KW-0732">Signal</keyword>
<dbReference type="PRINTS" id="PR00838">
    <property type="entry name" value="V5ALLERGEN"/>
</dbReference>
<dbReference type="InterPro" id="IPR002413">
    <property type="entry name" value="V5_allergen-like"/>
</dbReference>
<dbReference type="SUPFAM" id="SSF55797">
    <property type="entry name" value="PR-1-like"/>
    <property type="match status" value="2"/>
</dbReference>
<dbReference type="Gene3D" id="3.40.33.10">
    <property type="entry name" value="CAP"/>
    <property type="match status" value="2"/>
</dbReference>
<feature type="chain" id="PRO_5030738862" evidence="1">
    <location>
        <begin position="24"/>
        <end position="621"/>
    </location>
</feature>
<evidence type="ECO:0000259" key="2">
    <source>
        <dbReference type="SMART" id="SM00198"/>
    </source>
</evidence>
<protein>
    <submittedName>
        <fullName evidence="3">(California timema) hypothetical protein</fullName>
    </submittedName>
</protein>
<evidence type="ECO:0000313" key="3">
    <source>
        <dbReference type="EMBL" id="CAD7571579.1"/>
    </source>
</evidence>
<dbReference type="PANTHER" id="PTHR10334">
    <property type="entry name" value="CYSTEINE-RICH SECRETORY PROTEIN-RELATED"/>
    <property type="match status" value="1"/>
</dbReference>
<proteinExistence type="predicted"/>
<sequence length="621" mass="69112">MGSKALLAIVCVVICFNISSCSSQQQDYCRICTDHTMCKFQSRDPGPMCTDYQPLPLTAKEKVSILHDHNFYRSIVASGNETRGSPGPQPSASNMAELTWDTELEEVAQRWADQCMIDDHDACRDVARFHVGQNMLAGGDTGPVFNSDVPDLVQKWYDEVDIFDSSVVQRYHMPPRNSPDWGHYTQIVWANTLNVGCARAMFLSNSDNPPLRMEFLVCNYGPGGNFQKRPVYKTGRPASNCKLGPSAKYPFLQDPGKSEWGHYTQVVWAKTTKVGCGRSLFHSTESGYPVRMEFLVCNYGPGGNFNGRVVYKSGAPASECRSAVPSKKYPGLCEISKEEEDVQLIINQRHKKKKSSFIWRKKMYVGAPGLGPIKTFTVDQTASGKTNYSIMTGSHVAKDYNTFLGMFMDGHGKIAAKNVLNTLGIPYKTTINDNDNPNVPIIVAELPSPADIVETLQSKKQFRKFQRKAKFLKKLLGSDRSEQSSVNRVSYYNQNKENLTSDITSISKMVTNTTTNLTRVPSGLLNVTSVLKVDINSTIKLPVIVIGHKSTRSNFTKTSNTEQMSMDNIMSDSYSDENITNATVISQSNTTTTHHTQAQASLVLSDAPKQFWFDLDALKLF</sequence>
<evidence type="ECO:0000256" key="1">
    <source>
        <dbReference type="SAM" id="SignalP"/>
    </source>
</evidence>
<dbReference type="InterPro" id="IPR014044">
    <property type="entry name" value="CAP_dom"/>
</dbReference>